<evidence type="ECO:0000256" key="2">
    <source>
        <dbReference type="ARBA" id="ARBA00006840"/>
    </source>
</evidence>
<feature type="transmembrane region" description="Helical" evidence="6">
    <location>
        <begin position="159"/>
        <end position="182"/>
    </location>
</feature>
<dbReference type="PROSITE" id="PS00421">
    <property type="entry name" value="TM4_1"/>
    <property type="match status" value="1"/>
</dbReference>
<feature type="transmembrane region" description="Helical" evidence="6">
    <location>
        <begin position="87"/>
        <end position="112"/>
    </location>
</feature>
<comment type="caution">
    <text evidence="7">The sequence shown here is derived from an EMBL/GenBank/DDBJ whole genome shotgun (WGS) entry which is preliminary data.</text>
</comment>
<comment type="similarity">
    <text evidence="2">Belongs to the tetraspanin (TM4SF) family.</text>
</comment>
<evidence type="ECO:0000313" key="8">
    <source>
        <dbReference type="Proteomes" id="UP001162164"/>
    </source>
</evidence>
<dbReference type="InterPro" id="IPR018499">
    <property type="entry name" value="Tetraspanin/Peripherin"/>
</dbReference>
<dbReference type="Pfam" id="PF00335">
    <property type="entry name" value="Tetraspanin"/>
    <property type="match status" value="1"/>
</dbReference>
<evidence type="ECO:0000256" key="5">
    <source>
        <dbReference type="ARBA" id="ARBA00023136"/>
    </source>
</evidence>
<feature type="transmembrane region" description="Helical" evidence="6">
    <location>
        <begin position="132"/>
        <end position="152"/>
    </location>
</feature>
<keyword evidence="3 6" id="KW-0812">Transmembrane</keyword>
<proteinExistence type="inferred from homology"/>
<evidence type="ECO:0000256" key="6">
    <source>
        <dbReference type="SAM" id="Phobius"/>
    </source>
</evidence>
<evidence type="ECO:0000313" key="7">
    <source>
        <dbReference type="EMBL" id="KAJ8966208.1"/>
    </source>
</evidence>
<evidence type="ECO:0000256" key="3">
    <source>
        <dbReference type="ARBA" id="ARBA00022692"/>
    </source>
</evidence>
<accession>A0ABQ9IUN5</accession>
<keyword evidence="5 6" id="KW-0472">Membrane</keyword>
<keyword evidence="8" id="KW-1185">Reference proteome</keyword>
<name>A0ABQ9IUN5_9CUCU</name>
<dbReference type="PRINTS" id="PR00259">
    <property type="entry name" value="TMFOUR"/>
</dbReference>
<dbReference type="Proteomes" id="UP001162164">
    <property type="component" value="Unassembled WGS sequence"/>
</dbReference>
<organism evidence="7 8">
    <name type="scientific">Molorchus minor</name>
    <dbReference type="NCBI Taxonomy" id="1323400"/>
    <lineage>
        <taxon>Eukaryota</taxon>
        <taxon>Metazoa</taxon>
        <taxon>Ecdysozoa</taxon>
        <taxon>Arthropoda</taxon>
        <taxon>Hexapoda</taxon>
        <taxon>Insecta</taxon>
        <taxon>Pterygota</taxon>
        <taxon>Neoptera</taxon>
        <taxon>Endopterygota</taxon>
        <taxon>Coleoptera</taxon>
        <taxon>Polyphaga</taxon>
        <taxon>Cucujiformia</taxon>
        <taxon>Chrysomeloidea</taxon>
        <taxon>Cerambycidae</taxon>
        <taxon>Lamiinae</taxon>
        <taxon>Monochamini</taxon>
        <taxon>Molorchus</taxon>
    </lineage>
</organism>
<gene>
    <name evidence="7" type="ORF">NQ317_001306</name>
</gene>
<comment type="subcellular location">
    <subcellularLocation>
        <location evidence="1">Membrane</location>
        <topology evidence="1">Multi-pass membrane protein</topology>
    </subcellularLocation>
</comment>
<dbReference type="PANTHER" id="PTHR19282:SF521">
    <property type="entry name" value="IP01817P-RELATED"/>
    <property type="match status" value="1"/>
</dbReference>
<evidence type="ECO:0000256" key="1">
    <source>
        <dbReference type="ARBA" id="ARBA00004141"/>
    </source>
</evidence>
<sequence>MEAVNLRSDLLPVCNWWTDQVIEMNEAGPNEKASLATDDSLKIAINFHDTEMTTTSEFTLKIIRHSQNQPFQSAIFRNEAFIRANIALVWILVRLVKTMLAGLALVIVGILYKLNIREAGEVLPKDLGLAPILIIIGAIVFITAFLGCCGAVKESTCMLTTYAIVLLTIFIIQVAIAVYVFIQVKDSNELRN</sequence>
<keyword evidence="4 6" id="KW-1133">Transmembrane helix</keyword>
<reference evidence="7" key="1">
    <citation type="journal article" date="2023" name="Insect Mol. Biol.">
        <title>Genome sequencing provides insights into the evolution of gene families encoding plant cell wall-degrading enzymes in longhorned beetles.</title>
        <authorList>
            <person name="Shin N.R."/>
            <person name="Okamura Y."/>
            <person name="Kirsch R."/>
            <person name="Pauchet Y."/>
        </authorList>
    </citation>
    <scope>NUCLEOTIDE SEQUENCE</scope>
    <source>
        <strain evidence="7">MMC_N1</strain>
    </source>
</reference>
<protein>
    <submittedName>
        <fullName evidence="7">Uncharacterized protein</fullName>
    </submittedName>
</protein>
<dbReference type="EMBL" id="JAPWTJ010002413">
    <property type="protein sequence ID" value="KAJ8966208.1"/>
    <property type="molecule type" value="Genomic_DNA"/>
</dbReference>
<dbReference type="PANTHER" id="PTHR19282">
    <property type="entry name" value="TETRASPANIN"/>
    <property type="match status" value="1"/>
</dbReference>
<dbReference type="InterPro" id="IPR018503">
    <property type="entry name" value="Tetraspanin_CS"/>
</dbReference>
<evidence type="ECO:0000256" key="4">
    <source>
        <dbReference type="ARBA" id="ARBA00022989"/>
    </source>
</evidence>